<keyword evidence="9" id="KW-0762">Sugar transport</keyword>
<dbReference type="GO" id="GO:0016020">
    <property type="term" value="C:membrane"/>
    <property type="evidence" value="ECO:0007669"/>
    <property type="project" value="UniProtKB-SubCell"/>
</dbReference>
<keyword evidence="5 6" id="KW-0472">Membrane</keyword>
<dbReference type="InterPro" id="IPR005829">
    <property type="entry name" value="Sugar_transporter_CS"/>
</dbReference>
<dbReference type="InterPro" id="IPR005828">
    <property type="entry name" value="MFS_sugar_transport-like"/>
</dbReference>
<dbReference type="STRING" id="158441.A0A226EB05"/>
<evidence type="ECO:0000256" key="7">
    <source>
        <dbReference type="SAM" id="SignalP"/>
    </source>
</evidence>
<gene>
    <name evidence="9" type="ORF">Fcan01_10220</name>
</gene>
<dbReference type="AlphaFoldDB" id="A0A226EB05"/>
<evidence type="ECO:0000256" key="4">
    <source>
        <dbReference type="ARBA" id="ARBA00022989"/>
    </source>
</evidence>
<feature type="transmembrane region" description="Helical" evidence="6">
    <location>
        <begin position="182"/>
        <end position="203"/>
    </location>
</feature>
<evidence type="ECO:0000259" key="8">
    <source>
        <dbReference type="PROSITE" id="PS50850"/>
    </source>
</evidence>
<dbReference type="OMA" id="EQSYLCY"/>
<keyword evidence="4 6" id="KW-1133">Transmembrane helix</keyword>
<evidence type="ECO:0000256" key="6">
    <source>
        <dbReference type="SAM" id="Phobius"/>
    </source>
</evidence>
<dbReference type="GO" id="GO:0015149">
    <property type="term" value="F:hexose transmembrane transporter activity"/>
    <property type="evidence" value="ECO:0007669"/>
    <property type="project" value="TreeGrafter"/>
</dbReference>
<comment type="caution">
    <text evidence="9">The sequence shown here is derived from an EMBL/GenBank/DDBJ whole genome shotgun (WGS) entry which is preliminary data.</text>
</comment>
<name>A0A226EB05_FOLCA</name>
<evidence type="ECO:0000256" key="5">
    <source>
        <dbReference type="ARBA" id="ARBA00023136"/>
    </source>
</evidence>
<protein>
    <submittedName>
        <fullName evidence="9">Solute carrier family 2, facilitated glucose transporter member 1</fullName>
    </submittedName>
</protein>
<dbReference type="PANTHER" id="PTHR23503:SF8">
    <property type="entry name" value="FACILITATED GLUCOSE TRANSPORTER PROTEIN 1"/>
    <property type="match status" value="1"/>
</dbReference>
<feature type="domain" description="Major facilitator superfamily (MFS) profile" evidence="8">
    <location>
        <begin position="1"/>
        <end position="367"/>
    </location>
</feature>
<keyword evidence="10" id="KW-1185">Reference proteome</keyword>
<feature type="chain" id="PRO_5012940340" evidence="7">
    <location>
        <begin position="19"/>
        <end position="385"/>
    </location>
</feature>
<evidence type="ECO:0000256" key="1">
    <source>
        <dbReference type="ARBA" id="ARBA00004141"/>
    </source>
</evidence>
<proteinExistence type="predicted"/>
<feature type="transmembrane region" description="Helical" evidence="6">
    <location>
        <begin position="313"/>
        <end position="337"/>
    </location>
</feature>
<dbReference type="InterPro" id="IPR036259">
    <property type="entry name" value="MFS_trans_sf"/>
</dbReference>
<keyword evidence="7" id="KW-0732">Signal</keyword>
<keyword evidence="2" id="KW-0813">Transport</keyword>
<reference evidence="9 10" key="1">
    <citation type="submission" date="2015-12" db="EMBL/GenBank/DDBJ databases">
        <title>The genome of Folsomia candida.</title>
        <authorList>
            <person name="Faddeeva A."/>
            <person name="Derks M.F."/>
            <person name="Anvar Y."/>
            <person name="Smit S."/>
            <person name="Van Straalen N."/>
            <person name="Roelofs D."/>
        </authorList>
    </citation>
    <scope>NUCLEOTIDE SEQUENCE [LARGE SCALE GENOMIC DNA]</scope>
    <source>
        <strain evidence="9 10">VU population</strain>
        <tissue evidence="9">Whole body</tissue>
    </source>
</reference>
<feature type="transmembrane region" description="Helical" evidence="6">
    <location>
        <begin position="223"/>
        <end position="240"/>
    </location>
</feature>
<dbReference type="PROSITE" id="PS00216">
    <property type="entry name" value="SUGAR_TRANSPORT_1"/>
    <property type="match status" value="1"/>
</dbReference>
<keyword evidence="3 6" id="KW-0812">Transmembrane</keyword>
<comment type="subcellular location">
    <subcellularLocation>
        <location evidence="1">Membrane</location>
        <topology evidence="1">Multi-pass membrane protein</topology>
    </subcellularLocation>
</comment>
<dbReference type="OrthoDB" id="4540492at2759"/>
<dbReference type="InterPro" id="IPR020846">
    <property type="entry name" value="MFS_dom"/>
</dbReference>
<evidence type="ECO:0000256" key="2">
    <source>
        <dbReference type="ARBA" id="ARBA00022448"/>
    </source>
</evidence>
<dbReference type="SUPFAM" id="SSF103473">
    <property type="entry name" value="MFS general substrate transporter"/>
    <property type="match status" value="1"/>
</dbReference>
<dbReference type="InterPro" id="IPR045263">
    <property type="entry name" value="GLUT"/>
</dbReference>
<dbReference type="Pfam" id="PF00083">
    <property type="entry name" value="Sugar_tr"/>
    <property type="match status" value="2"/>
</dbReference>
<dbReference type="EMBL" id="LNIX01000005">
    <property type="protein sequence ID" value="OXA54842.1"/>
    <property type="molecule type" value="Genomic_DNA"/>
</dbReference>
<dbReference type="PROSITE" id="PS50850">
    <property type="entry name" value="MFS"/>
    <property type="match status" value="1"/>
</dbReference>
<evidence type="ECO:0000313" key="10">
    <source>
        <dbReference type="Proteomes" id="UP000198287"/>
    </source>
</evidence>
<feature type="transmembrane region" description="Helical" evidence="6">
    <location>
        <begin position="247"/>
        <end position="270"/>
    </location>
</feature>
<dbReference type="Proteomes" id="UP000198287">
    <property type="component" value="Unassembled WGS sequence"/>
</dbReference>
<feature type="transmembrane region" description="Helical" evidence="6">
    <location>
        <begin position="276"/>
        <end position="301"/>
    </location>
</feature>
<accession>A0A226EB05</accession>
<feature type="transmembrane region" description="Helical" evidence="6">
    <location>
        <begin position="343"/>
        <end position="361"/>
    </location>
</feature>
<feature type="signal peptide" evidence="7">
    <location>
        <begin position="1"/>
        <end position="18"/>
    </location>
</feature>
<feature type="transmembrane region" description="Helical" evidence="6">
    <location>
        <begin position="61"/>
        <end position="84"/>
    </location>
</feature>
<sequence length="385" mass="42505">MSRITGNLILAIASAVIGSSFQCGYNIGVINAPHDLISQFINGTNFERSGQHMKYHQITLIWSWITSIFSLGVFFGILFTCLVADKLGRKQGLLWNNVLVIIAVILEGFSETCGSYEMLIIGRFLLGVNAGCHNASDLTWLRGTIEVHGELDEMRTEYEQMRSMPTLTLKEMLSSHALRTPLIITCMMTLAQQLCGINAVLFFSTKIFTAAGLDENSARGATLGMGICNIVVTLVSAGMVEKVGRRGLMLFGLSGMFMDISLLFFCTWFKEIRWVSYASVFLVIFFVVMFASGPASIPGFLSAELFGQRARPMGISIILAVNWIANLIVGSTFLPILGLMDSYVFSLFAGLLGIFIAFTYFKVPETRGKTVEEIGALFRRRDSMQ</sequence>
<dbReference type="Gene3D" id="1.20.1250.20">
    <property type="entry name" value="MFS general substrate transporter like domains"/>
    <property type="match status" value="2"/>
</dbReference>
<evidence type="ECO:0000313" key="9">
    <source>
        <dbReference type="EMBL" id="OXA54842.1"/>
    </source>
</evidence>
<evidence type="ECO:0000256" key="3">
    <source>
        <dbReference type="ARBA" id="ARBA00022692"/>
    </source>
</evidence>
<organism evidence="9 10">
    <name type="scientific">Folsomia candida</name>
    <name type="common">Springtail</name>
    <dbReference type="NCBI Taxonomy" id="158441"/>
    <lineage>
        <taxon>Eukaryota</taxon>
        <taxon>Metazoa</taxon>
        <taxon>Ecdysozoa</taxon>
        <taxon>Arthropoda</taxon>
        <taxon>Hexapoda</taxon>
        <taxon>Collembola</taxon>
        <taxon>Entomobryomorpha</taxon>
        <taxon>Isotomoidea</taxon>
        <taxon>Isotomidae</taxon>
        <taxon>Proisotominae</taxon>
        <taxon>Folsomia</taxon>
    </lineage>
</organism>
<dbReference type="PANTHER" id="PTHR23503">
    <property type="entry name" value="SOLUTE CARRIER FAMILY 2"/>
    <property type="match status" value="1"/>
</dbReference>